<keyword evidence="6" id="KW-0687">Ribonucleoprotein</keyword>
<dbReference type="Gene3D" id="3.40.50.150">
    <property type="entry name" value="Vaccinia Virus protein VP39"/>
    <property type="match status" value="1"/>
</dbReference>
<dbReference type="AlphaFoldDB" id="A0A9D7ST17"/>
<evidence type="ECO:0000256" key="4">
    <source>
        <dbReference type="ARBA" id="ARBA00022679"/>
    </source>
</evidence>
<keyword evidence="4" id="KW-0808">Transferase</keyword>
<evidence type="ECO:0000256" key="2">
    <source>
        <dbReference type="ARBA" id="ARBA00022490"/>
    </source>
</evidence>
<keyword evidence="6" id="KW-0689">Ribosomal protein</keyword>
<dbReference type="CDD" id="cd02440">
    <property type="entry name" value="AdoMet_MTases"/>
    <property type="match status" value="1"/>
</dbReference>
<keyword evidence="5" id="KW-0949">S-adenosyl-L-methionine</keyword>
<dbReference type="NCBIfam" id="NF001785">
    <property type="entry name" value="PRK00517.2-2"/>
    <property type="match status" value="1"/>
</dbReference>
<dbReference type="Pfam" id="PF06325">
    <property type="entry name" value="PrmA"/>
    <property type="match status" value="1"/>
</dbReference>
<keyword evidence="2" id="KW-0963">Cytoplasm</keyword>
<gene>
    <name evidence="6" type="primary">prmA</name>
    <name evidence="6" type="ORF">IPP15_02670</name>
</gene>
<dbReference type="PANTHER" id="PTHR43648">
    <property type="entry name" value="ELECTRON TRANSFER FLAVOPROTEIN BETA SUBUNIT LYSINE METHYLTRANSFERASE"/>
    <property type="match status" value="1"/>
</dbReference>
<organism evidence="6 7">
    <name type="scientific">Candidatus Opimibacter skivensis</name>
    <dbReference type="NCBI Taxonomy" id="2982028"/>
    <lineage>
        <taxon>Bacteria</taxon>
        <taxon>Pseudomonadati</taxon>
        <taxon>Bacteroidota</taxon>
        <taxon>Saprospiria</taxon>
        <taxon>Saprospirales</taxon>
        <taxon>Saprospiraceae</taxon>
        <taxon>Candidatus Opimibacter</taxon>
    </lineage>
</organism>
<dbReference type="PIRSF" id="PIRSF000401">
    <property type="entry name" value="RPL11_MTase"/>
    <property type="match status" value="1"/>
</dbReference>
<sequence length="269" mass="30508">MGDHDSEIWLALLSEWPFESFHEEENQITGYILQHDITEPMARFISEHEGVSFEDYELTKVPDKNWNEVWESSFNPVAIDDFCYIRAEFHGNIENSFKHVVTIQPKMAFGTGHHATTFMMIQAMSQLDFKEKNVFDFGCGTGILSVVAALEGASKVVGVDIQPEAIENSDEHASLNEVSNQCHFYLGGIEKANTEKYDIILANINRNVIIENLTELVSLLEQGGYMLISGIMFDDVKIISEALGFENMSVLNSRERDQWVQLSTMKLNL</sequence>
<comment type="caution">
    <text evidence="6">The sequence shown here is derived from an EMBL/GenBank/DDBJ whole genome shotgun (WGS) entry which is preliminary data.</text>
</comment>
<proteinExistence type="inferred from homology"/>
<dbReference type="InterPro" id="IPR029063">
    <property type="entry name" value="SAM-dependent_MTases_sf"/>
</dbReference>
<dbReference type="Proteomes" id="UP000808337">
    <property type="component" value="Unassembled WGS sequence"/>
</dbReference>
<accession>A0A9D7ST17</accession>
<dbReference type="EMBL" id="JADKGY010000001">
    <property type="protein sequence ID" value="MBK9981322.1"/>
    <property type="molecule type" value="Genomic_DNA"/>
</dbReference>
<dbReference type="GO" id="GO:0032259">
    <property type="term" value="P:methylation"/>
    <property type="evidence" value="ECO:0007669"/>
    <property type="project" value="UniProtKB-KW"/>
</dbReference>
<dbReference type="PANTHER" id="PTHR43648:SF1">
    <property type="entry name" value="ELECTRON TRANSFER FLAVOPROTEIN BETA SUBUNIT LYSINE METHYLTRANSFERASE"/>
    <property type="match status" value="1"/>
</dbReference>
<evidence type="ECO:0000256" key="1">
    <source>
        <dbReference type="ARBA" id="ARBA00009741"/>
    </source>
</evidence>
<reference evidence="6 7" key="1">
    <citation type="submission" date="2020-10" db="EMBL/GenBank/DDBJ databases">
        <title>Connecting structure to function with the recovery of over 1000 high-quality activated sludge metagenome-assembled genomes encoding full-length rRNA genes using long-read sequencing.</title>
        <authorList>
            <person name="Singleton C.M."/>
            <person name="Petriglieri F."/>
            <person name="Kristensen J.M."/>
            <person name="Kirkegaard R.H."/>
            <person name="Michaelsen T.Y."/>
            <person name="Andersen M.H."/>
            <person name="Karst S.M."/>
            <person name="Dueholm M.S."/>
            <person name="Nielsen P.H."/>
            <person name="Albertsen M."/>
        </authorList>
    </citation>
    <scope>NUCLEOTIDE SEQUENCE [LARGE SCALE GENOMIC DNA]</scope>
    <source>
        <strain evidence="6">Ribe_18-Q3-R11-54_MAXAC.273</strain>
    </source>
</reference>
<dbReference type="SUPFAM" id="SSF53335">
    <property type="entry name" value="S-adenosyl-L-methionine-dependent methyltransferases"/>
    <property type="match status" value="1"/>
</dbReference>
<evidence type="ECO:0000313" key="6">
    <source>
        <dbReference type="EMBL" id="MBK9981322.1"/>
    </source>
</evidence>
<evidence type="ECO:0000313" key="7">
    <source>
        <dbReference type="Proteomes" id="UP000808337"/>
    </source>
</evidence>
<protein>
    <submittedName>
        <fullName evidence="6">50S ribosomal protein L11 methyltransferase</fullName>
    </submittedName>
</protein>
<name>A0A9D7ST17_9BACT</name>
<evidence type="ECO:0000256" key="3">
    <source>
        <dbReference type="ARBA" id="ARBA00022603"/>
    </source>
</evidence>
<evidence type="ECO:0000256" key="5">
    <source>
        <dbReference type="ARBA" id="ARBA00022691"/>
    </source>
</evidence>
<comment type="similarity">
    <text evidence="1">Belongs to the methyltransferase superfamily. PrmA family.</text>
</comment>
<keyword evidence="3 6" id="KW-0489">Methyltransferase</keyword>
<dbReference type="InterPro" id="IPR050078">
    <property type="entry name" value="Ribosomal_L11_MeTrfase_PrmA"/>
</dbReference>
<dbReference type="GO" id="GO:0008276">
    <property type="term" value="F:protein methyltransferase activity"/>
    <property type="evidence" value="ECO:0007669"/>
    <property type="project" value="InterPro"/>
</dbReference>
<dbReference type="GO" id="GO:0005840">
    <property type="term" value="C:ribosome"/>
    <property type="evidence" value="ECO:0007669"/>
    <property type="project" value="UniProtKB-KW"/>
</dbReference>
<dbReference type="InterPro" id="IPR004498">
    <property type="entry name" value="Ribosomal_PrmA_MeTrfase"/>
</dbReference>